<reference evidence="1" key="1">
    <citation type="submission" date="2019-05" db="EMBL/GenBank/DDBJ databases">
        <title>Metatranscriptomic reconstruction reveals RNA viruses with the potential to shape carbon cycling in soil.</title>
        <authorList>
            <person name="Starr E.P."/>
            <person name="Nuccio E."/>
            <person name="Pett-Ridge J."/>
            <person name="Banfield J.F."/>
            <person name="Firestone M.K."/>
        </authorList>
    </citation>
    <scope>NUCLEOTIDE SEQUENCE</scope>
    <source>
        <strain evidence="1">H3_Rhizo_Litter_15_scaffold_163</strain>
    </source>
</reference>
<name>A0A514CZ71_9VIRU</name>
<protein>
    <submittedName>
        <fullName evidence="1">Uncharacterized protein</fullName>
    </submittedName>
</protein>
<accession>A0A514CZ71</accession>
<organism evidence="1">
    <name type="scientific">Leviviridae sp</name>
    <dbReference type="NCBI Taxonomy" id="2027243"/>
    <lineage>
        <taxon>Viruses</taxon>
        <taxon>Riboviria</taxon>
        <taxon>Orthornavirae</taxon>
        <taxon>Lenarviricota</taxon>
        <taxon>Leviviricetes</taxon>
        <taxon>Norzivirales</taxon>
        <taxon>Fiersviridae</taxon>
    </lineage>
</organism>
<gene>
    <name evidence="1" type="ORF">H3RhizoLitter15163_000002</name>
</gene>
<evidence type="ECO:0000313" key="1">
    <source>
        <dbReference type="EMBL" id="QDH86654.1"/>
    </source>
</evidence>
<sequence length="86" mass="9622">MPSRSRGEYVPPHLRDAMTVTRLANAEWAASTGRAMRYVVACNVHEGIDPDQPIQVLDSQDGTYLNVADLSSRLSEESRKWFLSCP</sequence>
<dbReference type="EMBL" id="MN032828">
    <property type="protein sequence ID" value="QDH86654.1"/>
    <property type="molecule type" value="Genomic_RNA"/>
</dbReference>
<proteinExistence type="predicted"/>